<keyword evidence="3" id="KW-1185">Reference proteome</keyword>
<keyword evidence="1" id="KW-0812">Transmembrane</keyword>
<dbReference type="RefSeq" id="WP_090350899.1">
    <property type="nucleotide sequence ID" value="NZ_LT629751.1"/>
</dbReference>
<dbReference type="Proteomes" id="UP000243359">
    <property type="component" value="Chromosome I"/>
</dbReference>
<dbReference type="AlphaFoldDB" id="A0A1H1XRN3"/>
<protein>
    <submittedName>
        <fullName evidence="2">Uncharacterized protein</fullName>
    </submittedName>
</protein>
<dbReference type="STRING" id="1392877.SAMN05216221_3511"/>
<dbReference type="EMBL" id="LT629751">
    <property type="protein sequence ID" value="SDT11466.1"/>
    <property type="molecule type" value="Genomic_DNA"/>
</dbReference>
<accession>A0A1H1XRN3</accession>
<proteinExistence type="predicted"/>
<keyword evidence="1" id="KW-1133">Transmembrane helix</keyword>
<name>A0A1H1XRN3_9PSED</name>
<evidence type="ECO:0000313" key="3">
    <source>
        <dbReference type="Proteomes" id="UP000243359"/>
    </source>
</evidence>
<sequence length="101" mass="11231">MQIELHRQRGYFASSMALDVLADGRKLATLCGGQRCHLELPEQGAVLQVTMGMFSSPPLQITPDDRGRLFACGGAWWLWLDVVSLCYLPALARRALFLRPA</sequence>
<keyword evidence="1" id="KW-0472">Membrane</keyword>
<evidence type="ECO:0000256" key="1">
    <source>
        <dbReference type="SAM" id="Phobius"/>
    </source>
</evidence>
<organism evidence="2 3">
    <name type="scientific">Pseudomonas oryzae</name>
    <dbReference type="NCBI Taxonomy" id="1392877"/>
    <lineage>
        <taxon>Bacteria</taxon>
        <taxon>Pseudomonadati</taxon>
        <taxon>Pseudomonadota</taxon>
        <taxon>Gammaproteobacteria</taxon>
        <taxon>Pseudomonadales</taxon>
        <taxon>Pseudomonadaceae</taxon>
        <taxon>Pseudomonas</taxon>
    </lineage>
</organism>
<gene>
    <name evidence="2" type="ORF">SAMN05216221_3511</name>
</gene>
<dbReference type="OrthoDB" id="2192880at2"/>
<evidence type="ECO:0000313" key="2">
    <source>
        <dbReference type="EMBL" id="SDT11466.1"/>
    </source>
</evidence>
<feature type="transmembrane region" description="Helical" evidence="1">
    <location>
        <begin position="69"/>
        <end position="90"/>
    </location>
</feature>
<reference evidence="3" key="1">
    <citation type="submission" date="2016-10" db="EMBL/GenBank/DDBJ databases">
        <authorList>
            <person name="Varghese N."/>
            <person name="Submissions S."/>
        </authorList>
    </citation>
    <scope>NUCLEOTIDE SEQUENCE [LARGE SCALE GENOMIC DNA]</scope>
    <source>
        <strain evidence="3">KCTC 32247</strain>
    </source>
</reference>